<name>W5WJ89_9PSEU</name>
<evidence type="ECO:0000256" key="5">
    <source>
        <dbReference type="ARBA" id="ARBA00023004"/>
    </source>
</evidence>
<dbReference type="RefSeq" id="WP_025360648.1">
    <property type="nucleotide sequence ID" value="NZ_CP007155.1"/>
</dbReference>
<dbReference type="AlphaFoldDB" id="W5WJ89"/>
<dbReference type="InterPro" id="IPR036396">
    <property type="entry name" value="Cyt_P450_sf"/>
</dbReference>
<reference evidence="8 9" key="1">
    <citation type="journal article" date="2014" name="BMC Genomics">
        <title>Complete genome sequence of producer of the glycopeptide antibiotic Aculeximycin Kutzneria albida DSM 43870T, a representative of minor genus of Pseudonocardiaceae.</title>
        <authorList>
            <person name="Rebets Y."/>
            <person name="Tokovenko B."/>
            <person name="Lushchyk I."/>
            <person name="Ruckert C."/>
            <person name="Zaburannyi N."/>
            <person name="Bechthold A."/>
            <person name="Kalinowski J."/>
            <person name="Luzhetskyy A."/>
        </authorList>
    </citation>
    <scope>NUCLEOTIDE SEQUENCE [LARGE SCALE GENOMIC DNA]</scope>
    <source>
        <strain evidence="8">DSM 43870</strain>
    </source>
</reference>
<keyword evidence="2 7" id="KW-0349">Heme</keyword>
<dbReference type="Gene3D" id="1.10.630.10">
    <property type="entry name" value="Cytochrome P450"/>
    <property type="match status" value="1"/>
</dbReference>
<dbReference type="InterPro" id="IPR017972">
    <property type="entry name" value="Cyt_P450_CS"/>
</dbReference>
<dbReference type="OrthoDB" id="4133219at2"/>
<dbReference type="PROSITE" id="PS00086">
    <property type="entry name" value="CYTOCHROME_P450"/>
    <property type="match status" value="1"/>
</dbReference>
<comment type="similarity">
    <text evidence="1 7">Belongs to the cytochrome P450 family.</text>
</comment>
<keyword evidence="9" id="KW-1185">Reference proteome</keyword>
<dbReference type="InterPro" id="IPR002397">
    <property type="entry name" value="Cyt_P450_B"/>
</dbReference>
<evidence type="ECO:0000256" key="3">
    <source>
        <dbReference type="ARBA" id="ARBA00022723"/>
    </source>
</evidence>
<dbReference type="PRINTS" id="PR00359">
    <property type="entry name" value="BP450"/>
</dbReference>
<dbReference type="GO" id="GO:0005506">
    <property type="term" value="F:iron ion binding"/>
    <property type="evidence" value="ECO:0007669"/>
    <property type="project" value="InterPro"/>
</dbReference>
<dbReference type="PANTHER" id="PTHR46696:SF1">
    <property type="entry name" value="CYTOCHROME P450 YJIB-RELATED"/>
    <property type="match status" value="1"/>
</dbReference>
<dbReference type="STRING" id="1449976.KALB_7453"/>
<keyword evidence="4 7" id="KW-0560">Oxidoreductase</keyword>
<dbReference type="InterPro" id="IPR001128">
    <property type="entry name" value="Cyt_P450"/>
</dbReference>
<dbReference type="PATRIC" id="fig|1449976.3.peg.7487"/>
<organism evidence="8 9">
    <name type="scientific">Kutzneria albida DSM 43870</name>
    <dbReference type="NCBI Taxonomy" id="1449976"/>
    <lineage>
        <taxon>Bacteria</taxon>
        <taxon>Bacillati</taxon>
        <taxon>Actinomycetota</taxon>
        <taxon>Actinomycetes</taxon>
        <taxon>Pseudonocardiales</taxon>
        <taxon>Pseudonocardiaceae</taxon>
        <taxon>Kutzneria</taxon>
    </lineage>
</organism>
<dbReference type="Proteomes" id="UP000019225">
    <property type="component" value="Chromosome"/>
</dbReference>
<keyword evidence="5 7" id="KW-0408">Iron</keyword>
<evidence type="ECO:0000313" key="8">
    <source>
        <dbReference type="EMBL" id="AHI00811.1"/>
    </source>
</evidence>
<dbReference type="GO" id="GO:0016705">
    <property type="term" value="F:oxidoreductase activity, acting on paired donors, with incorporation or reduction of molecular oxygen"/>
    <property type="evidence" value="ECO:0007669"/>
    <property type="project" value="InterPro"/>
</dbReference>
<dbReference type="SUPFAM" id="SSF48264">
    <property type="entry name" value="Cytochrome P450"/>
    <property type="match status" value="1"/>
</dbReference>
<dbReference type="PANTHER" id="PTHR46696">
    <property type="entry name" value="P450, PUTATIVE (EUROFUNG)-RELATED"/>
    <property type="match status" value="1"/>
</dbReference>
<protein>
    <recommendedName>
        <fullName evidence="10">Cytochrome P450</fullName>
    </recommendedName>
</protein>
<dbReference type="eggNOG" id="COG2124">
    <property type="taxonomic scope" value="Bacteria"/>
</dbReference>
<evidence type="ECO:0000256" key="4">
    <source>
        <dbReference type="ARBA" id="ARBA00023002"/>
    </source>
</evidence>
<sequence length="395" mass="43417">MVDARVLAVPVVPRQLSAQRGRDPYPYFGWLRANAPALPELRAGGYTVWYVSRYEDVLSLLADQRLSKNPDLVPGYVSGPLGANRHLVHADPPEHARLRKLVGAAFLPRRIAALEPLIAGTARQLLDRADPAQGMDLIEDFALPLTFTLICTILGVPEQLITPATRQLLADTMVPSHASDTREQLQVFLRQLVACKRLGAATELDLLGALAHARGDRLTEEELVSTAYLLLLVGHDTTVNLIGNGMLALLRNPEQLRRLREEPELMRTGVEELLRYDSPVRNATFRVAAEPISLHGNTIQSGDIVSLLIGSANRDEARFPEPDVLDLARDPNEHLAFGRGPHFCVGAALARLEGGIAFRLLLDRLGDPRLAVPEDALRWHPCRVMRGLVSLPVTA</sequence>
<keyword evidence="6 7" id="KW-0503">Monooxygenase</keyword>
<evidence type="ECO:0000256" key="2">
    <source>
        <dbReference type="ARBA" id="ARBA00022617"/>
    </source>
</evidence>
<keyword evidence="3 7" id="KW-0479">Metal-binding</keyword>
<accession>W5WJ89</accession>
<evidence type="ECO:0000256" key="7">
    <source>
        <dbReference type="RuleBase" id="RU000461"/>
    </source>
</evidence>
<dbReference type="KEGG" id="kal:KALB_7453"/>
<gene>
    <name evidence="8" type="ORF">KALB_7453</name>
</gene>
<evidence type="ECO:0008006" key="10">
    <source>
        <dbReference type="Google" id="ProtNLM"/>
    </source>
</evidence>
<dbReference type="GO" id="GO:0004497">
    <property type="term" value="F:monooxygenase activity"/>
    <property type="evidence" value="ECO:0007669"/>
    <property type="project" value="UniProtKB-KW"/>
</dbReference>
<evidence type="ECO:0000256" key="1">
    <source>
        <dbReference type="ARBA" id="ARBA00010617"/>
    </source>
</evidence>
<dbReference type="EMBL" id="CP007155">
    <property type="protein sequence ID" value="AHI00811.1"/>
    <property type="molecule type" value="Genomic_DNA"/>
</dbReference>
<dbReference type="GO" id="GO:0020037">
    <property type="term" value="F:heme binding"/>
    <property type="evidence" value="ECO:0007669"/>
    <property type="project" value="InterPro"/>
</dbReference>
<dbReference type="Pfam" id="PF00067">
    <property type="entry name" value="p450"/>
    <property type="match status" value="2"/>
</dbReference>
<evidence type="ECO:0000256" key="6">
    <source>
        <dbReference type="ARBA" id="ARBA00023033"/>
    </source>
</evidence>
<proteinExistence type="inferred from homology"/>
<dbReference type="FunFam" id="1.10.630.10:FF:000018">
    <property type="entry name" value="Cytochrome P450 monooxygenase"/>
    <property type="match status" value="1"/>
</dbReference>
<dbReference type="HOGENOM" id="CLU_033716_1_0_11"/>
<evidence type="ECO:0000313" key="9">
    <source>
        <dbReference type="Proteomes" id="UP000019225"/>
    </source>
</evidence>
<dbReference type="CDD" id="cd11029">
    <property type="entry name" value="CYP107-like"/>
    <property type="match status" value="1"/>
</dbReference>